<dbReference type="STRING" id="391625.PPSIR1_01472"/>
<gene>
    <name evidence="1" type="ORF">PPSIR1_01472</name>
</gene>
<dbReference type="AlphaFoldDB" id="A6G8E5"/>
<dbReference type="EMBL" id="ABCS01000039">
    <property type="protein sequence ID" value="EDM77855.1"/>
    <property type="molecule type" value="Genomic_DNA"/>
</dbReference>
<sequence length="30" mass="3189">MEPPSLLGVAQLLMDHVGEQPGDELQVLAT</sequence>
<name>A6G8E5_9BACT</name>
<dbReference type="Proteomes" id="UP000005801">
    <property type="component" value="Unassembled WGS sequence"/>
</dbReference>
<organism evidence="1 2">
    <name type="scientific">Plesiocystis pacifica SIR-1</name>
    <dbReference type="NCBI Taxonomy" id="391625"/>
    <lineage>
        <taxon>Bacteria</taxon>
        <taxon>Pseudomonadati</taxon>
        <taxon>Myxococcota</taxon>
        <taxon>Polyangia</taxon>
        <taxon>Nannocystales</taxon>
        <taxon>Nannocystaceae</taxon>
        <taxon>Plesiocystis</taxon>
    </lineage>
</organism>
<keyword evidence="2" id="KW-1185">Reference proteome</keyword>
<evidence type="ECO:0000313" key="1">
    <source>
        <dbReference type="EMBL" id="EDM77855.1"/>
    </source>
</evidence>
<comment type="caution">
    <text evidence="1">The sequence shown here is derived from an EMBL/GenBank/DDBJ whole genome shotgun (WGS) entry which is preliminary data.</text>
</comment>
<protein>
    <submittedName>
        <fullName evidence="1">Uncharacterized protein</fullName>
    </submittedName>
</protein>
<reference evidence="1 2" key="1">
    <citation type="submission" date="2007-06" db="EMBL/GenBank/DDBJ databases">
        <authorList>
            <person name="Shimkets L."/>
            <person name="Ferriera S."/>
            <person name="Johnson J."/>
            <person name="Kravitz S."/>
            <person name="Beeson K."/>
            <person name="Sutton G."/>
            <person name="Rogers Y.-H."/>
            <person name="Friedman R."/>
            <person name="Frazier M."/>
            <person name="Venter J.C."/>
        </authorList>
    </citation>
    <scope>NUCLEOTIDE SEQUENCE [LARGE SCALE GENOMIC DNA]</scope>
    <source>
        <strain evidence="1 2">SIR-1</strain>
    </source>
</reference>
<evidence type="ECO:0000313" key="2">
    <source>
        <dbReference type="Proteomes" id="UP000005801"/>
    </source>
</evidence>
<accession>A6G8E5</accession>
<proteinExistence type="predicted"/>